<evidence type="ECO:0000313" key="3">
    <source>
        <dbReference type="WBParaSite" id="PSU_v2.g16415.t1"/>
    </source>
</evidence>
<dbReference type="AlphaFoldDB" id="A0A914Y891"/>
<protein>
    <submittedName>
        <fullName evidence="3">Uncharacterized protein</fullName>
    </submittedName>
</protein>
<evidence type="ECO:0000313" key="2">
    <source>
        <dbReference type="Proteomes" id="UP000887577"/>
    </source>
</evidence>
<evidence type="ECO:0000256" key="1">
    <source>
        <dbReference type="SAM" id="SignalP"/>
    </source>
</evidence>
<feature type="signal peptide" evidence="1">
    <location>
        <begin position="1"/>
        <end position="20"/>
    </location>
</feature>
<keyword evidence="2" id="KW-1185">Reference proteome</keyword>
<dbReference type="WBParaSite" id="PSU_v2.g16415.t1">
    <property type="protein sequence ID" value="PSU_v2.g16415.t1"/>
    <property type="gene ID" value="PSU_v2.g16415"/>
</dbReference>
<dbReference type="Proteomes" id="UP000887577">
    <property type="component" value="Unplaced"/>
</dbReference>
<accession>A0A914Y891</accession>
<sequence>MTNWKLFVGIAAICAVTAMARPKWGPPPPDAFNWLPIEAKDKIKAIHEDHSLKWEERKKMIDQVFDSLPQDIFDKMPLPPGFDKLPSDIQEQAKAINSDRTIKWGEKREKIRDLIKSLPEEQRRMIPYPRFGGPMPPFGPRGLPPLPPPGFKEVLPSEVYEKLVEIQNSKLSNQEKKDKIDQVMKGVPKETLQNIPLPPFLENLPTDVQGKAREILSNFSDTFDVRHQKLHEFIETLPEELRKLIPHPPKFGGFGPFGPRHHRGFPPHPPPEFKEILGEELFNKLDAIHQDKNLTREERFKKMDEFMSSLPSETLTKLPLPPPFRQLPTDVQNKIREIMHNFSIDFKKRMQNVREFIKTLPEDQQKLVPPPPPFFGGGVGHGRRHGFLPRGPPADFKDILPTDKWEQLVELHKSDKLSWEEKKKQINEIMNSLPTETLMKLPLPPHLRKLTEENQQKIRQFFADKSLSFDEKFQKTKEFIKSLPEAERRLARPPPPPGFENLPADSKAKIDAIFENETLGHHERFEKVREIIDALPADIRAKLPPPPPPFH</sequence>
<reference evidence="3" key="1">
    <citation type="submission" date="2022-11" db="UniProtKB">
        <authorList>
            <consortium name="WormBaseParasite"/>
        </authorList>
    </citation>
    <scope>IDENTIFICATION</scope>
</reference>
<name>A0A914Y891_9BILA</name>
<keyword evidence="1" id="KW-0732">Signal</keyword>
<organism evidence="2 3">
    <name type="scientific">Panagrolaimus superbus</name>
    <dbReference type="NCBI Taxonomy" id="310955"/>
    <lineage>
        <taxon>Eukaryota</taxon>
        <taxon>Metazoa</taxon>
        <taxon>Ecdysozoa</taxon>
        <taxon>Nematoda</taxon>
        <taxon>Chromadorea</taxon>
        <taxon>Rhabditida</taxon>
        <taxon>Tylenchina</taxon>
        <taxon>Panagrolaimomorpha</taxon>
        <taxon>Panagrolaimoidea</taxon>
        <taxon>Panagrolaimidae</taxon>
        <taxon>Panagrolaimus</taxon>
    </lineage>
</organism>
<proteinExistence type="predicted"/>
<feature type="chain" id="PRO_5037686654" evidence="1">
    <location>
        <begin position="21"/>
        <end position="551"/>
    </location>
</feature>